<dbReference type="Proteomes" id="UP001489897">
    <property type="component" value="Unassembled WGS sequence"/>
</dbReference>
<dbReference type="RefSeq" id="WP_256094817.1">
    <property type="nucleotide sequence ID" value="NZ_JAYMRV010000003.1"/>
</dbReference>
<protein>
    <submittedName>
        <fullName evidence="1">Uncharacterized protein</fullName>
    </submittedName>
</protein>
<keyword evidence="2" id="KW-1185">Reference proteome</keyword>
<reference evidence="1 2" key="1">
    <citation type="submission" date="2024-01" db="EMBL/GenBank/DDBJ databases">
        <title>The diversity of rhizobia nodulating Mimosa spp. in eleven states of Brazil covering several biomes is determined by host plant, location, and edaphic factors.</title>
        <authorList>
            <person name="Rouws L."/>
            <person name="Barauna A."/>
            <person name="Beukes C."/>
            <person name="De Faria S.M."/>
            <person name="Gross E."/>
            <person name="Dos Reis Junior F.B."/>
            <person name="Simon M."/>
            <person name="Maluk M."/>
            <person name="Odee D.W."/>
            <person name="Kenicer G."/>
            <person name="Young J.P.W."/>
            <person name="Reis V.M."/>
            <person name="Zilli J."/>
            <person name="James E.K."/>
        </authorList>
    </citation>
    <scope>NUCLEOTIDE SEQUENCE [LARGE SCALE GENOMIC DNA]</scope>
    <source>
        <strain evidence="1 2">JPY167</strain>
    </source>
</reference>
<organism evidence="1 2">
    <name type="scientific">Paraburkholderia ferrariae</name>
    <dbReference type="NCBI Taxonomy" id="386056"/>
    <lineage>
        <taxon>Bacteria</taxon>
        <taxon>Pseudomonadati</taxon>
        <taxon>Pseudomonadota</taxon>
        <taxon>Betaproteobacteria</taxon>
        <taxon>Burkholderiales</taxon>
        <taxon>Burkholderiaceae</taxon>
        <taxon>Paraburkholderia</taxon>
    </lineage>
</organism>
<name>A0ABU9RPX6_9BURK</name>
<proteinExistence type="predicted"/>
<sequence length="178" mass="18831">MESSGLLSALLLVAMTKHYTPVIFALPAATLRSALSGLAAFAALLVPVAAHAQATQSATHDQQFDCKSDPHTFISSLIDEKSIEPEPSRVEANSVNAFSPVRGSRLSAFGFPIYVVLGYDRDDTLFKRGAGKEITSPLYGVVVSAPAEKVRSRVRETNSDATVQSVVPLLLTAIVCGG</sequence>
<evidence type="ECO:0000313" key="1">
    <source>
        <dbReference type="EMBL" id="MEM5422127.1"/>
    </source>
</evidence>
<evidence type="ECO:0000313" key="2">
    <source>
        <dbReference type="Proteomes" id="UP001489897"/>
    </source>
</evidence>
<accession>A0ABU9RPX6</accession>
<comment type="caution">
    <text evidence="1">The sequence shown here is derived from an EMBL/GenBank/DDBJ whole genome shotgun (WGS) entry which is preliminary data.</text>
</comment>
<gene>
    <name evidence="1" type="ORF">VSR73_13785</name>
</gene>
<dbReference type="EMBL" id="JAYMRV010000003">
    <property type="protein sequence ID" value="MEM5422127.1"/>
    <property type="molecule type" value="Genomic_DNA"/>
</dbReference>